<dbReference type="GO" id="GO:0004525">
    <property type="term" value="F:ribonuclease III activity"/>
    <property type="evidence" value="ECO:0007669"/>
    <property type="project" value="InterPro"/>
</dbReference>
<dbReference type="PROSITE" id="PS51192">
    <property type="entry name" value="HELICASE_ATP_BIND_1"/>
    <property type="match status" value="1"/>
</dbReference>
<keyword evidence="8" id="KW-0347">Helicase</keyword>
<evidence type="ECO:0000256" key="7">
    <source>
        <dbReference type="ARBA" id="ARBA00022801"/>
    </source>
</evidence>
<dbReference type="GO" id="GO:0030422">
    <property type="term" value="P:siRNA processing"/>
    <property type="evidence" value="ECO:0007669"/>
    <property type="project" value="TreeGrafter"/>
</dbReference>
<dbReference type="GeneID" id="54585897"/>
<dbReference type="PANTHER" id="PTHR14950">
    <property type="entry name" value="DICER-RELATED"/>
    <property type="match status" value="1"/>
</dbReference>
<feature type="domain" description="RNase III" evidence="17">
    <location>
        <begin position="937"/>
        <end position="1077"/>
    </location>
</feature>
<dbReference type="PROSITE" id="PS50137">
    <property type="entry name" value="DS_RBD"/>
    <property type="match status" value="1"/>
</dbReference>
<reference evidence="21" key="1">
    <citation type="journal article" date="2020" name="Stud. Mycol.">
        <title>101 Dothideomycetes genomes: a test case for predicting lifestyles and emergence of pathogens.</title>
        <authorList>
            <person name="Haridas S."/>
            <person name="Albert R."/>
            <person name="Binder M."/>
            <person name="Bloem J."/>
            <person name="Labutti K."/>
            <person name="Salamov A."/>
            <person name="Andreopoulos B."/>
            <person name="Baker S."/>
            <person name="Barry K."/>
            <person name="Bills G."/>
            <person name="Bluhm B."/>
            <person name="Cannon C."/>
            <person name="Castanera R."/>
            <person name="Culley D."/>
            <person name="Daum C."/>
            <person name="Ezra D."/>
            <person name="Gonzalez J."/>
            <person name="Henrissat B."/>
            <person name="Kuo A."/>
            <person name="Liang C."/>
            <person name="Lipzen A."/>
            <person name="Lutzoni F."/>
            <person name="Magnuson J."/>
            <person name="Mondo S."/>
            <person name="Nolan M."/>
            <person name="Ohm R."/>
            <person name="Pangilinan J."/>
            <person name="Park H.-J."/>
            <person name="Ramirez L."/>
            <person name="Alfaro M."/>
            <person name="Sun H."/>
            <person name="Tritt A."/>
            <person name="Yoshinaga Y."/>
            <person name="Zwiers L.-H."/>
            <person name="Turgeon B."/>
            <person name="Goodwin S."/>
            <person name="Spatafora J."/>
            <person name="Crous P."/>
            <person name="Grigoriev I."/>
        </authorList>
    </citation>
    <scope>NUCLEOTIDE SEQUENCE</scope>
    <source>
        <strain evidence="21">CBS 122368</strain>
    </source>
</reference>
<evidence type="ECO:0000259" key="18">
    <source>
        <dbReference type="PROSITE" id="PS51192"/>
    </source>
</evidence>
<dbReference type="Gene3D" id="3.30.160.380">
    <property type="entry name" value="Dicer dimerisation domain"/>
    <property type="match status" value="1"/>
</dbReference>
<name>A0A6A6J360_9PLEO</name>
<evidence type="ECO:0000256" key="5">
    <source>
        <dbReference type="ARBA" id="ARBA00022737"/>
    </source>
</evidence>
<dbReference type="Gene3D" id="3.40.50.300">
    <property type="entry name" value="P-loop containing nucleotide triphosphate hydrolases"/>
    <property type="match status" value="2"/>
</dbReference>
<evidence type="ECO:0000256" key="8">
    <source>
        <dbReference type="ARBA" id="ARBA00022806"/>
    </source>
</evidence>
<keyword evidence="7" id="KW-0378">Hydrolase</keyword>
<dbReference type="PROSITE" id="PS00517">
    <property type="entry name" value="RNASE_3_1"/>
    <property type="match status" value="1"/>
</dbReference>
<dbReference type="InterPro" id="IPR038248">
    <property type="entry name" value="Dicer_dimer_sf"/>
</dbReference>
<dbReference type="GO" id="GO:0051607">
    <property type="term" value="P:defense response to virus"/>
    <property type="evidence" value="ECO:0007669"/>
    <property type="project" value="UniProtKB-KW"/>
</dbReference>
<evidence type="ECO:0000256" key="6">
    <source>
        <dbReference type="ARBA" id="ARBA00022741"/>
    </source>
</evidence>
<dbReference type="PROSITE" id="PS51327">
    <property type="entry name" value="DICER_DSRBF"/>
    <property type="match status" value="1"/>
</dbReference>
<dbReference type="Gene3D" id="1.10.1520.10">
    <property type="entry name" value="Ribonuclease III domain"/>
    <property type="match status" value="2"/>
</dbReference>
<evidence type="ECO:0000259" key="17">
    <source>
        <dbReference type="PROSITE" id="PS50142"/>
    </source>
</evidence>
<dbReference type="SMART" id="SM00487">
    <property type="entry name" value="DEXDc"/>
    <property type="match status" value="1"/>
</dbReference>
<keyword evidence="4" id="KW-0479">Metal-binding</keyword>
<comment type="function">
    <text evidence="14">Dicer-like endonuclease involved in cleaving double-stranded RNA in the RNA interference (RNAi) pathway. Produces 21 to 25 bp dsRNAs (siRNAs) which target the selective destruction of homologous RNAs leading to sequence-specific suppression of gene expression, called post-transcriptional gene silencing (PTGS). Part of a broad host defense response against viral infection and transposons.</text>
</comment>
<dbReference type="InterPro" id="IPR027417">
    <property type="entry name" value="P-loop_NTPase"/>
</dbReference>
<dbReference type="InterPro" id="IPR000999">
    <property type="entry name" value="RNase_III_dom"/>
</dbReference>
<dbReference type="PROSITE" id="PS51194">
    <property type="entry name" value="HELICASE_CTER"/>
    <property type="match status" value="1"/>
</dbReference>
<feature type="domain" description="Helicase C-terminal" evidence="19">
    <location>
        <begin position="379"/>
        <end position="553"/>
    </location>
</feature>
<keyword evidence="10" id="KW-0460">Magnesium</keyword>
<evidence type="ECO:0000256" key="2">
    <source>
        <dbReference type="ARBA" id="ARBA00001946"/>
    </source>
</evidence>
<dbReference type="InterPro" id="IPR036389">
    <property type="entry name" value="RNase_III_sf"/>
</dbReference>
<evidence type="ECO:0000256" key="12">
    <source>
        <dbReference type="ARBA" id="ARBA00023118"/>
    </source>
</evidence>
<proteinExistence type="inferred from homology"/>
<evidence type="ECO:0000256" key="13">
    <source>
        <dbReference type="ARBA" id="ARBA00023211"/>
    </source>
</evidence>
<feature type="domain" description="Helicase ATP-binding" evidence="18">
    <location>
        <begin position="32"/>
        <end position="212"/>
    </location>
</feature>
<dbReference type="CDD" id="cd18802">
    <property type="entry name" value="SF2_C_dicer"/>
    <property type="match status" value="1"/>
</dbReference>
<dbReference type="GO" id="GO:0050688">
    <property type="term" value="P:regulation of defense response to virus"/>
    <property type="evidence" value="ECO:0007669"/>
    <property type="project" value="UniProtKB-KW"/>
</dbReference>
<dbReference type="InterPro" id="IPR005034">
    <property type="entry name" value="Dicer_dimerisation"/>
</dbReference>
<comment type="cofactor">
    <cofactor evidence="2">
        <name>Mg(2+)</name>
        <dbReference type="ChEBI" id="CHEBI:18420"/>
    </cofactor>
</comment>
<dbReference type="Pfam" id="PF00271">
    <property type="entry name" value="Helicase_C"/>
    <property type="match status" value="1"/>
</dbReference>
<accession>A0A6A6J360</accession>
<gene>
    <name evidence="21" type="ORF">BU26DRAFT_558483</name>
</gene>
<evidence type="ECO:0000256" key="9">
    <source>
        <dbReference type="ARBA" id="ARBA00022840"/>
    </source>
</evidence>
<dbReference type="PROSITE" id="PS50142">
    <property type="entry name" value="RNASE_3_2"/>
    <property type="match status" value="2"/>
</dbReference>
<sequence length="1436" mass="162023">MALIEEPDDDGTTVTAGFQNEAFRLRSYQAEMVEESLKANIIVAMDTGSGKTHIALARTAAELETCDPKKLVWFLAPTVTLCEQQFEVFKSNLPGYGIQVLSGRDDVDHWTEQSIWDAVLHNVRIVLSTHQVLLDALTHAFVKMSQLALIIFDEAHHCISKHPANRIMSHFYMPLVQKANEEQLPRILGLSASPVMKAKASGNDIQCIEENMNAIARTPKIHRSELLRFVCKPKLLRVDYSAIVPSLTLLLASLQKEFQSYNLETDPYVVYLRAKQQEGHDTSRQLQKVAMSGSTYCYQQLKTLATKCQAMSEELGPGAADWYLGQCISQFDSMIRISDQHLVEWSVEEKQHLYGILKRLNFAESSESSSIPLDALSPKVETLIDVLEAEASPDFTGLVFVQQRVWVAALAEILSTHPRTKDLFKIGTFVGTSQSTKRKAKLANFAEPKNQQDTLDHFRAGEKNLILATSVLEEGIDVSSCRLVICFESPKNLKSFVQRRGRARKQESKYFIFLPALGKMHSPEAWQSLEEEMKAAYLNDLRQVKQAEERELIEEEGERFYQVPTTRALLTLDNASPHLHHFCALLGSGPYIDARPQFKFEEGNNGRITAEVILPISVDPSVRTANSLESWKTERMARKDAAFEAYKALHLAGLVNENLLPFREALDDQAAEFQIPDNTPSLVEVSSTLDPWQMIARYQERNPQSYHRTLLALKGFSQEPFYMVLLTPVQMPEVPSTLLYWNESKRFSVESSRLSDAVLTEEEIHVMRAITRKILLSVFHSRMQEERYDFLWLLVPGDLSKPVWSHPQLASWDSATTGKQAASYLMRNNVDDITRWGLVTVEGDQRKYMPKSISPDSQPPGLNPGPHLQVTRTPRRRDFLHPVLDSKHGNEAYTRTEELLSSKCLVDNLPAIYSVFALLVPSVLSRFEVYMIADTLRTTLLASISISSRDLPLLVRALTSSATGEEENYQRLEFLGDCMLKYIATVHLMADNLTWPESFLTGKKGKVVSNGFLARATMSASLDKFIITRRFTGAKWAPRYAVEVLSPQSESERQMRSSKLLADVIESLIGASYILGGFAKAFACVQTLLPLEKWTPIPDANTILFEAAPADTEITTPSILESLIGYTFCKKMLLSEALTHASYTGPHANCSYERLEFLGDAVLDYIISKRLYEHTPDLSHQKMHAMRSAMANAAWYKAQEQIMIELVLTFLSFRMFETTVLEERIVPPSMHKETLPRCLWQFLRYSSHQLVSSRDAAIKQHEAARGQILEALEHDKKFPWHLLSLTDSPKFLSDIVESVIGAIYIDSQGDIHCCEIFARNLGILNCLEHILRDEVDCLHPKERLGHLAVEKDVQYVRVTDNESSNRPGKRMYKCQVKVGGENVGGIVEGLKRLNAETIAAWKAVRIMEGVDDVDMASDEDWFDAEEGGGVPLEMEV</sequence>
<dbReference type="FunFam" id="3.40.50.300:FF:001669">
    <property type="entry name" value="Dicer-like protein 1"/>
    <property type="match status" value="1"/>
</dbReference>
<evidence type="ECO:0000313" key="22">
    <source>
        <dbReference type="Proteomes" id="UP000800094"/>
    </source>
</evidence>
<dbReference type="EMBL" id="ML987189">
    <property type="protein sequence ID" value="KAF2257066.1"/>
    <property type="molecule type" value="Genomic_DNA"/>
</dbReference>
<evidence type="ECO:0000259" key="20">
    <source>
        <dbReference type="PROSITE" id="PS51327"/>
    </source>
</evidence>
<evidence type="ECO:0000256" key="4">
    <source>
        <dbReference type="ARBA" id="ARBA00022723"/>
    </source>
</evidence>
<keyword evidence="9" id="KW-0067">ATP-binding</keyword>
<dbReference type="InterPro" id="IPR011545">
    <property type="entry name" value="DEAD/DEAH_box_helicase_dom"/>
</dbReference>
<evidence type="ECO:0000313" key="21">
    <source>
        <dbReference type="EMBL" id="KAF2257066.1"/>
    </source>
</evidence>
<dbReference type="SUPFAM" id="SSF69065">
    <property type="entry name" value="RNase III domain-like"/>
    <property type="match status" value="2"/>
</dbReference>
<comment type="similarity">
    <text evidence="15">Belongs to the helicase family. Dicer subfamily.</text>
</comment>
<dbReference type="SUPFAM" id="SSF54768">
    <property type="entry name" value="dsRNA-binding domain-like"/>
    <property type="match status" value="1"/>
</dbReference>
<dbReference type="SMART" id="SM00535">
    <property type="entry name" value="RIBOc"/>
    <property type="match status" value="2"/>
</dbReference>
<dbReference type="FunFam" id="1.10.1520.10:FF:000032">
    <property type="entry name" value="Dicer-like protein 2"/>
    <property type="match status" value="1"/>
</dbReference>
<dbReference type="GO" id="GO:0003723">
    <property type="term" value="F:RNA binding"/>
    <property type="evidence" value="ECO:0007669"/>
    <property type="project" value="UniProtKB-UniRule"/>
</dbReference>
<dbReference type="GO" id="GO:0005524">
    <property type="term" value="F:ATP binding"/>
    <property type="evidence" value="ECO:0007669"/>
    <property type="project" value="UniProtKB-KW"/>
</dbReference>
<evidence type="ECO:0000256" key="3">
    <source>
        <dbReference type="ARBA" id="ARBA00022721"/>
    </source>
</evidence>
<evidence type="ECO:0000256" key="14">
    <source>
        <dbReference type="ARBA" id="ARBA00025403"/>
    </source>
</evidence>
<dbReference type="InterPro" id="IPR014720">
    <property type="entry name" value="dsRBD_dom"/>
</dbReference>
<evidence type="ECO:0000256" key="1">
    <source>
        <dbReference type="ARBA" id="ARBA00001936"/>
    </source>
</evidence>
<organism evidence="21 22">
    <name type="scientific">Trematosphaeria pertusa</name>
    <dbReference type="NCBI Taxonomy" id="390896"/>
    <lineage>
        <taxon>Eukaryota</taxon>
        <taxon>Fungi</taxon>
        <taxon>Dikarya</taxon>
        <taxon>Ascomycota</taxon>
        <taxon>Pezizomycotina</taxon>
        <taxon>Dothideomycetes</taxon>
        <taxon>Pleosporomycetidae</taxon>
        <taxon>Pleosporales</taxon>
        <taxon>Massarineae</taxon>
        <taxon>Trematosphaeriaceae</taxon>
        <taxon>Trematosphaeria</taxon>
    </lineage>
</organism>
<evidence type="ECO:0000259" key="16">
    <source>
        <dbReference type="PROSITE" id="PS50137"/>
    </source>
</evidence>
<dbReference type="InterPro" id="IPR001650">
    <property type="entry name" value="Helicase_C-like"/>
</dbReference>
<keyword evidence="5" id="KW-0677">Repeat</keyword>
<evidence type="ECO:0000256" key="11">
    <source>
        <dbReference type="ARBA" id="ARBA00022884"/>
    </source>
</evidence>
<dbReference type="GO" id="GO:0005737">
    <property type="term" value="C:cytoplasm"/>
    <property type="evidence" value="ECO:0007669"/>
    <property type="project" value="TreeGrafter"/>
</dbReference>
<feature type="domain" description="DRBM" evidence="16">
    <location>
        <begin position="1339"/>
        <end position="1409"/>
    </location>
</feature>
<dbReference type="InterPro" id="IPR014001">
    <property type="entry name" value="Helicase_ATP-bd"/>
</dbReference>
<keyword evidence="22" id="KW-1185">Reference proteome</keyword>
<evidence type="ECO:0000256" key="10">
    <source>
        <dbReference type="ARBA" id="ARBA00022842"/>
    </source>
</evidence>
<dbReference type="RefSeq" id="XP_033692070.1">
    <property type="nucleotide sequence ID" value="XM_033832567.1"/>
</dbReference>
<dbReference type="CDD" id="cd00593">
    <property type="entry name" value="RIBOc"/>
    <property type="match status" value="2"/>
</dbReference>
<dbReference type="Proteomes" id="UP000800094">
    <property type="component" value="Unassembled WGS sequence"/>
</dbReference>
<keyword evidence="12" id="KW-0051">Antiviral defense</keyword>
<dbReference type="CDD" id="cd18034">
    <property type="entry name" value="DEXHc_dicer"/>
    <property type="match status" value="1"/>
</dbReference>
<keyword evidence="13" id="KW-0464">Manganese</keyword>
<protein>
    <submittedName>
        <fullName evidence="21">Dicer-like protein 2</fullName>
    </submittedName>
</protein>
<keyword evidence="3" id="KW-0930">Antiviral protein</keyword>
<feature type="domain" description="RNase III" evidence="17">
    <location>
        <begin position="1117"/>
        <end position="1308"/>
    </location>
</feature>
<keyword evidence="11 15" id="KW-0694">RNA-binding</keyword>
<comment type="cofactor">
    <cofactor evidence="1">
        <name>Mn(2+)</name>
        <dbReference type="ChEBI" id="CHEBI:29035"/>
    </cofactor>
</comment>
<dbReference type="PANTHER" id="PTHR14950:SF37">
    <property type="entry name" value="ENDORIBONUCLEASE DICER"/>
    <property type="match status" value="1"/>
</dbReference>
<evidence type="ECO:0000256" key="15">
    <source>
        <dbReference type="PROSITE-ProRule" id="PRU00657"/>
    </source>
</evidence>
<keyword evidence="6" id="KW-0547">Nucleotide-binding</keyword>
<dbReference type="SMART" id="SM00490">
    <property type="entry name" value="HELICc"/>
    <property type="match status" value="1"/>
</dbReference>
<evidence type="ECO:0000259" key="19">
    <source>
        <dbReference type="PROSITE" id="PS51194"/>
    </source>
</evidence>
<dbReference type="Pfam" id="PF00270">
    <property type="entry name" value="DEAD"/>
    <property type="match status" value="1"/>
</dbReference>
<feature type="domain" description="Dicer dsRNA-binding fold" evidence="20">
    <location>
        <begin position="575"/>
        <end position="669"/>
    </location>
</feature>
<dbReference type="GO" id="GO:0046872">
    <property type="term" value="F:metal ion binding"/>
    <property type="evidence" value="ECO:0007669"/>
    <property type="project" value="UniProtKB-KW"/>
</dbReference>
<dbReference type="Pfam" id="PF03368">
    <property type="entry name" value="Dicer_dimer"/>
    <property type="match status" value="1"/>
</dbReference>
<dbReference type="Pfam" id="PF00636">
    <property type="entry name" value="Ribonuclease_3"/>
    <property type="match status" value="2"/>
</dbReference>
<dbReference type="GO" id="GO:0004386">
    <property type="term" value="F:helicase activity"/>
    <property type="evidence" value="ECO:0007669"/>
    <property type="project" value="UniProtKB-KW"/>
</dbReference>
<dbReference type="OrthoDB" id="416741at2759"/>
<dbReference type="SUPFAM" id="SSF52540">
    <property type="entry name" value="P-loop containing nucleoside triphosphate hydrolases"/>
    <property type="match status" value="1"/>
</dbReference>
<dbReference type="GO" id="GO:0005634">
    <property type="term" value="C:nucleus"/>
    <property type="evidence" value="ECO:0007669"/>
    <property type="project" value="TreeGrafter"/>
</dbReference>